<dbReference type="GeneID" id="78075079"/>
<dbReference type="RefSeq" id="WP_069666441.1">
    <property type="nucleotide sequence ID" value="NZ_CP053541.1"/>
</dbReference>
<evidence type="ECO:0000313" key="5">
    <source>
        <dbReference type="Proteomes" id="UP000094761"/>
    </source>
</evidence>
<keyword evidence="1" id="KW-1133">Transmembrane helix</keyword>
<dbReference type="Proteomes" id="UP000501443">
    <property type="component" value="Chromosome 1"/>
</dbReference>
<protein>
    <submittedName>
        <fullName evidence="3">Uncharacterized protein</fullName>
    </submittedName>
</protein>
<evidence type="ECO:0000313" key="4">
    <source>
        <dbReference type="EMBL" id="QJY36358.1"/>
    </source>
</evidence>
<keyword evidence="1" id="KW-0472">Membrane</keyword>
<dbReference type="AlphaFoldDB" id="A0A178JED7"/>
<feature type="transmembrane region" description="Helical" evidence="1">
    <location>
        <begin position="46"/>
        <end position="64"/>
    </location>
</feature>
<dbReference type="Proteomes" id="UP000094761">
    <property type="component" value="Unassembled WGS sequence"/>
</dbReference>
<evidence type="ECO:0000313" key="2">
    <source>
        <dbReference type="EMBL" id="MDC5741772.1"/>
    </source>
</evidence>
<gene>
    <name evidence="3" type="ORF">AZ468_05210</name>
    <name evidence="4" type="ORF">HOO69_06915</name>
    <name evidence="2" type="ORF">OPW20_16990</name>
</gene>
<reference evidence="4 6" key="2">
    <citation type="submission" date="2020-05" db="EMBL/GenBank/DDBJ databases">
        <title>First description outside Europe of the emergent pathogen for shellfish aquaculture Vibrio europaeus.</title>
        <authorList>
            <person name="Dubert J."/>
            <person name="Rojas R."/>
        </authorList>
    </citation>
    <scope>NUCLEOTIDE SEQUENCE [LARGE SCALE GENOMIC DNA]</scope>
    <source>
        <strain evidence="4 6">NPI-1</strain>
    </source>
</reference>
<reference evidence="3 5" key="1">
    <citation type="submission" date="2016-03" db="EMBL/GenBank/DDBJ databases">
        <title>Draft genome sequence of the Vibrio tubiashii subs. europaeus.</title>
        <authorList>
            <person name="Spinard E."/>
            <person name="Dubert J."/>
            <person name="Nelson D.R."/>
            <person name="Barja J.L."/>
        </authorList>
    </citation>
    <scope>NUCLEOTIDE SEQUENCE [LARGE SCALE GENOMIC DNA]</scope>
    <source>
        <strain evidence="5">PP-638</strain>
        <strain evidence="3">PP2-638</strain>
    </source>
</reference>
<organism evidence="3 5">
    <name type="scientific">Vibrio europaeus</name>
    <dbReference type="NCBI Taxonomy" id="300876"/>
    <lineage>
        <taxon>Bacteria</taxon>
        <taxon>Pseudomonadati</taxon>
        <taxon>Pseudomonadota</taxon>
        <taxon>Gammaproteobacteria</taxon>
        <taxon>Vibrionales</taxon>
        <taxon>Vibrionaceae</taxon>
        <taxon>Vibrio</taxon>
        <taxon>Vibrio oreintalis group</taxon>
    </lineage>
</organism>
<evidence type="ECO:0000313" key="6">
    <source>
        <dbReference type="Proteomes" id="UP000501443"/>
    </source>
</evidence>
<proteinExistence type="predicted"/>
<dbReference type="EMBL" id="LUAX01000001">
    <property type="protein sequence ID" value="OAN00524.1"/>
    <property type="molecule type" value="Genomic_DNA"/>
</dbReference>
<keyword evidence="7" id="KW-1185">Reference proteome</keyword>
<dbReference type="OrthoDB" id="5829840at2"/>
<feature type="transmembrane region" description="Helical" evidence="1">
    <location>
        <begin position="12"/>
        <end position="34"/>
    </location>
</feature>
<evidence type="ECO:0000256" key="1">
    <source>
        <dbReference type="SAM" id="Phobius"/>
    </source>
</evidence>
<reference evidence="2" key="3">
    <citation type="submission" date="2022-11" db="EMBL/GenBank/DDBJ databases">
        <title>Role of the vibriolysin VemA secreted by the emergent pathogen Vibrio europaeus in the colonization of Manila clam mucus.</title>
        <authorList>
            <person name="Martinez C."/>
            <person name="Rodriguez S."/>
            <person name="Vences A."/>
            <person name="Barja J.L."/>
            <person name="Toranzo A.E."/>
            <person name="Dubert J."/>
        </authorList>
    </citation>
    <scope>NUCLEOTIDE SEQUENCE</scope>
    <source>
        <strain evidence="2">3454</strain>
    </source>
</reference>
<dbReference type="EMBL" id="JAPFIT010000018">
    <property type="protein sequence ID" value="MDC5741772.1"/>
    <property type="molecule type" value="Genomic_DNA"/>
</dbReference>
<name>A0A178JED7_9VIBR</name>
<dbReference type="Proteomes" id="UP001150001">
    <property type="component" value="Unassembled WGS sequence"/>
</dbReference>
<keyword evidence="1" id="KW-0812">Transmembrane</keyword>
<accession>A0A178JED7</accession>
<evidence type="ECO:0000313" key="7">
    <source>
        <dbReference type="Proteomes" id="UP001150001"/>
    </source>
</evidence>
<dbReference type="EMBL" id="CP053541">
    <property type="protein sequence ID" value="QJY36358.1"/>
    <property type="molecule type" value="Genomic_DNA"/>
</dbReference>
<evidence type="ECO:0000313" key="3">
    <source>
        <dbReference type="EMBL" id="OAN00524.1"/>
    </source>
</evidence>
<sequence>MGYDTPMAISNYLAVLIAIILIYPFALVAVNIAIYSPVRRKKVTKWFNIFSALFAAIVFALHMQTEVTYGKDLLDKYYRDNPQALEESRKASDETTDVTTL</sequence>